<dbReference type="EMBL" id="KJ025957">
    <property type="protein sequence ID" value="AHY25397.1"/>
    <property type="molecule type" value="Genomic_DNA"/>
</dbReference>
<dbReference type="RefSeq" id="YP_009030198.1">
    <property type="nucleotide sequence ID" value="NC_024121.1"/>
</dbReference>
<organism evidence="2 3">
    <name type="scientific">Serratia phage PS2</name>
    <dbReference type="NCBI Taxonomy" id="1481112"/>
    <lineage>
        <taxon>Viruses</taxon>
        <taxon>Duplodnaviria</taxon>
        <taxon>Heunggongvirae</taxon>
        <taxon>Uroviricota</taxon>
        <taxon>Caudoviricetes</taxon>
        <taxon>Muldoonvirus</taxon>
        <taxon>Muldoonvirus PS2</taxon>
    </lineage>
</organism>
<gene>
    <name evidence="2" type="ORF">PS2_151</name>
</gene>
<dbReference type="KEGG" id="vg:19485034"/>
<evidence type="ECO:0000313" key="3">
    <source>
        <dbReference type="Proteomes" id="UP000024445"/>
    </source>
</evidence>
<proteinExistence type="predicted"/>
<dbReference type="GeneID" id="19485034"/>
<evidence type="ECO:0000313" key="2">
    <source>
        <dbReference type="EMBL" id="AHY25397.1"/>
    </source>
</evidence>
<accession>A0A023W6M0</accession>
<feature type="transmembrane region" description="Helical" evidence="1">
    <location>
        <begin position="39"/>
        <end position="57"/>
    </location>
</feature>
<protein>
    <submittedName>
        <fullName evidence="2">Uncharacterized protein</fullName>
    </submittedName>
</protein>
<keyword evidence="1" id="KW-0472">Membrane</keyword>
<keyword evidence="3" id="KW-1185">Reference proteome</keyword>
<evidence type="ECO:0000256" key="1">
    <source>
        <dbReference type="SAM" id="Phobius"/>
    </source>
</evidence>
<name>A0A023W6M0_9CAUD</name>
<keyword evidence="1" id="KW-0812">Transmembrane</keyword>
<reference evidence="2 3" key="1">
    <citation type="submission" date="2014-01" db="EMBL/GenBank/DDBJ databases">
        <authorList>
            <person name="Zhang G."/>
            <person name="Jin J."/>
            <person name="Li Z.J."/>
            <person name="Wang S.W."/>
            <person name="Chen S.J."/>
            <person name="Wang S.M."/>
            <person name="Wang X.T."/>
            <person name="Li Y.H."/>
            <person name="Wang J."/>
            <person name="Yang C.K."/>
            <person name="Wang L."/>
        </authorList>
    </citation>
    <scope>NUCLEOTIDE SEQUENCE [LARGE SCALE GENOMIC DNA]</scope>
</reference>
<dbReference type="Proteomes" id="UP000024445">
    <property type="component" value="Segment"/>
</dbReference>
<sequence>MTMKHLPLIVSVLMATLTAAMLGITMTLGAVEAISHRTFAELLGWSGLFVVIGLVASRRIK</sequence>
<keyword evidence="1" id="KW-1133">Transmembrane helix</keyword>